<dbReference type="InterPro" id="IPR005151">
    <property type="entry name" value="Tail-specific_protease"/>
</dbReference>
<comment type="caution">
    <text evidence="3">The sequence shown here is derived from an EMBL/GenBank/DDBJ whole genome shotgun (WGS) entry which is preliminary data.</text>
</comment>
<dbReference type="Proteomes" id="UP001595887">
    <property type="component" value="Unassembled WGS sequence"/>
</dbReference>
<evidence type="ECO:0000259" key="2">
    <source>
        <dbReference type="Pfam" id="PF17820"/>
    </source>
</evidence>
<dbReference type="InterPro" id="IPR029045">
    <property type="entry name" value="ClpP/crotonase-like_dom_sf"/>
</dbReference>
<accession>A0ABV8RGM0</accession>
<reference evidence="4" key="1">
    <citation type="journal article" date="2019" name="Int. J. Syst. Evol. Microbiol.">
        <title>The Global Catalogue of Microorganisms (GCM) 10K type strain sequencing project: providing services to taxonomists for standard genome sequencing and annotation.</title>
        <authorList>
            <consortium name="The Broad Institute Genomics Platform"/>
            <consortium name="The Broad Institute Genome Sequencing Center for Infectious Disease"/>
            <person name="Wu L."/>
            <person name="Ma J."/>
        </authorList>
    </citation>
    <scope>NUCLEOTIDE SEQUENCE [LARGE SCALE GENOMIC DNA]</scope>
    <source>
        <strain evidence="4">CECT 8531</strain>
    </source>
</reference>
<feature type="domain" description="Tail specific protease" evidence="1">
    <location>
        <begin position="231"/>
        <end position="371"/>
    </location>
</feature>
<proteinExistence type="predicted"/>
<evidence type="ECO:0000313" key="4">
    <source>
        <dbReference type="Proteomes" id="UP001595887"/>
    </source>
</evidence>
<sequence>MNIRHVLTIFLWSFLIGAPAQPDYKAAALELDASIERSYAYLDKLPGGVIPKSTILDAKRDAVMDEDTLLRYAEDRMASLADHHAITGSSFDNSWAVIPTYSDLWVVARGNDFIVDAVRQGSPASKAGIDAGAILIAVNGEPIDAAVRGFWAELGLPLTAQRAAYAAQVLVAGRRDRNRIFTVKDQAGVTKTFSLPSLYTLNEEKVLVSVETAERRTIIRINNSLGDTSTIAAFDAAMAQVPAENKLIIDLRDTPSGGNTTVARAIMGWFVDKPTGYQVHSRPEEERESGIARQWIEQVLPRQGKHRSASPTILVGRWTGSMGEGLAIGFASFGADIQGTRMAELNGSVEDILLGNTNLSIKLPTERLMTTGYLPREQFVPTTTR</sequence>
<keyword evidence="4" id="KW-1185">Reference proteome</keyword>
<protein>
    <submittedName>
        <fullName evidence="3">S41 family peptidase</fullName>
    </submittedName>
</protein>
<evidence type="ECO:0000313" key="3">
    <source>
        <dbReference type="EMBL" id="MFC4291844.1"/>
    </source>
</evidence>
<organism evidence="3 4">
    <name type="scientific">Sphingorhabdus arenilitoris</name>
    <dbReference type="NCBI Taxonomy" id="1490041"/>
    <lineage>
        <taxon>Bacteria</taxon>
        <taxon>Pseudomonadati</taxon>
        <taxon>Pseudomonadota</taxon>
        <taxon>Alphaproteobacteria</taxon>
        <taxon>Sphingomonadales</taxon>
        <taxon>Sphingomonadaceae</taxon>
        <taxon>Sphingorhabdus</taxon>
    </lineage>
</organism>
<dbReference type="SUPFAM" id="SSF52096">
    <property type="entry name" value="ClpP/crotonase"/>
    <property type="match status" value="1"/>
</dbReference>
<gene>
    <name evidence="3" type="ORF">ACFOWX_05375</name>
</gene>
<dbReference type="Gene3D" id="2.30.42.10">
    <property type="match status" value="1"/>
</dbReference>
<dbReference type="EMBL" id="JBHSDH010000013">
    <property type="protein sequence ID" value="MFC4291844.1"/>
    <property type="molecule type" value="Genomic_DNA"/>
</dbReference>
<dbReference type="Pfam" id="PF17820">
    <property type="entry name" value="PDZ_6"/>
    <property type="match status" value="1"/>
</dbReference>
<dbReference type="Pfam" id="PF03572">
    <property type="entry name" value="Peptidase_S41"/>
    <property type="match status" value="1"/>
</dbReference>
<feature type="domain" description="PDZ" evidence="2">
    <location>
        <begin position="114"/>
        <end position="143"/>
    </location>
</feature>
<dbReference type="InterPro" id="IPR036034">
    <property type="entry name" value="PDZ_sf"/>
</dbReference>
<dbReference type="RefSeq" id="WP_381422051.1">
    <property type="nucleotide sequence ID" value="NZ_JBHSDH010000013.1"/>
</dbReference>
<evidence type="ECO:0000259" key="1">
    <source>
        <dbReference type="Pfam" id="PF03572"/>
    </source>
</evidence>
<dbReference type="Gene3D" id="3.90.226.10">
    <property type="entry name" value="2-enoyl-CoA Hydratase, Chain A, domain 1"/>
    <property type="match status" value="1"/>
</dbReference>
<dbReference type="SUPFAM" id="SSF50156">
    <property type="entry name" value="PDZ domain-like"/>
    <property type="match status" value="1"/>
</dbReference>
<dbReference type="InterPro" id="IPR041489">
    <property type="entry name" value="PDZ_6"/>
</dbReference>
<name>A0ABV8RGM0_9SPHN</name>